<keyword evidence="4" id="KW-1185">Reference proteome</keyword>
<gene>
    <name evidence="3" type="ORF">NEDG_01251</name>
</gene>
<evidence type="ECO:0000256" key="1">
    <source>
        <dbReference type="SAM" id="MobiDB-lite"/>
    </source>
</evidence>
<keyword evidence="2" id="KW-1133">Transmembrane helix</keyword>
<keyword evidence="2" id="KW-0472">Membrane</keyword>
<feature type="region of interest" description="Disordered" evidence="1">
    <location>
        <begin position="163"/>
        <end position="196"/>
    </location>
</feature>
<sequence length="569" mass="61661">MKHPISICRLIPAVGEIVLLLGGLVYFWFCLCSGRSESLFRSLYLQDADADPADPGLEASSEELNAGNTSSDYSSKNAWSSETPAFNASATLPELETSFEQLAFVQHIDPATDPATEPAIDPATDPVTDPNSGPRNTNLTPTLPDLDASSQHVDFDGLTIDAPAPVLAPATDPEIPAEPAPTEQPSTLPPEPEAVPRTINTDKTIFLFGLCHSKLQTVGVDVNRQILKCQTGDINLFLWCIGTHAPPLIDPGVVFSKLRISGVQPNPALDTRTHIANNLVKALQSLKGVVVEKLYIESFNMNMGKKMLKALEASSEQSLSFKNISLTITDVLCVRSVASPFLEWFCKHVCLGTCKKGMALELSRCTIESIKCLDTLEIKALSRFVLDTLPNLKSLDCHLLAKAQPSSRLSLRRLAQQTKVSKAAANAITATTWAEVCMPMFIWTKICAKAEGKKTITVGERLVLGVGGLSKLKKAALQQTLMAAGPLAIEIRNQTNPPKPFKDFFKVAMDWVRVNDGKELSRVAIVSETSLPEDGPDFSNLGSLVSTNWPGLFNTKTLHINTRPVPIPS</sequence>
<feature type="compositionally biased region" description="Polar residues" evidence="1">
    <location>
        <begin position="129"/>
        <end position="141"/>
    </location>
</feature>
<evidence type="ECO:0000313" key="4">
    <source>
        <dbReference type="Proteomes" id="UP000185944"/>
    </source>
</evidence>
<dbReference type="GeneID" id="93647601"/>
<dbReference type="RefSeq" id="XP_067543857.1">
    <property type="nucleotide sequence ID" value="XM_067688669.1"/>
</dbReference>
<evidence type="ECO:0000313" key="3">
    <source>
        <dbReference type="EMBL" id="OAG29112.1"/>
    </source>
</evidence>
<dbReference type="VEuPathDB" id="MicrosporidiaDB:NEDG_01251"/>
<proteinExistence type="predicted"/>
<protein>
    <submittedName>
        <fullName evidence="3">Uncharacterized protein</fullName>
    </submittedName>
</protein>
<dbReference type="Proteomes" id="UP000185944">
    <property type="component" value="Unassembled WGS sequence"/>
</dbReference>
<dbReference type="EMBL" id="LTDL01000042">
    <property type="protein sequence ID" value="OAG29112.1"/>
    <property type="molecule type" value="Genomic_DNA"/>
</dbReference>
<feature type="compositionally biased region" description="Polar residues" evidence="1">
    <location>
        <begin position="62"/>
        <end position="80"/>
    </location>
</feature>
<evidence type="ECO:0000256" key="2">
    <source>
        <dbReference type="SAM" id="Phobius"/>
    </source>
</evidence>
<dbReference type="AlphaFoldDB" id="A0A177ED69"/>
<keyword evidence="2" id="KW-0812">Transmembrane</keyword>
<comment type="caution">
    <text evidence="3">The sequence shown here is derived from an EMBL/GenBank/DDBJ whole genome shotgun (WGS) entry which is preliminary data.</text>
</comment>
<name>A0A177ED69_9MICR</name>
<feature type="region of interest" description="Disordered" evidence="1">
    <location>
        <begin position="54"/>
        <end position="80"/>
    </location>
</feature>
<feature type="transmembrane region" description="Helical" evidence="2">
    <location>
        <begin position="7"/>
        <end position="29"/>
    </location>
</feature>
<accession>A0A177ED69</accession>
<reference evidence="3 4" key="1">
    <citation type="submission" date="2016-02" db="EMBL/GenBank/DDBJ databases">
        <title>Discovery of a natural microsporidian pathogen with a broad tissue tropism in Caenorhabditis elegans.</title>
        <authorList>
            <person name="Luallen R.J."/>
            <person name="Reinke A.W."/>
            <person name="Tong L."/>
            <person name="Botts M.R."/>
            <person name="Felix M.-A."/>
            <person name="Troemel E.R."/>
        </authorList>
    </citation>
    <scope>NUCLEOTIDE SEQUENCE [LARGE SCALE GENOMIC DNA]</scope>
    <source>
        <strain evidence="3 4">JUm2807</strain>
    </source>
</reference>
<organism evidence="3 4">
    <name type="scientific">Nematocida displodere</name>
    <dbReference type="NCBI Taxonomy" id="1805483"/>
    <lineage>
        <taxon>Eukaryota</taxon>
        <taxon>Fungi</taxon>
        <taxon>Fungi incertae sedis</taxon>
        <taxon>Microsporidia</taxon>
        <taxon>Nematocida</taxon>
    </lineage>
</organism>
<feature type="region of interest" description="Disordered" evidence="1">
    <location>
        <begin position="112"/>
        <end position="141"/>
    </location>
</feature>